<accession>A0ABQ4LWV6</accession>
<dbReference type="EMBL" id="BORW01000011">
    <property type="protein sequence ID" value="GIO67747.1"/>
    <property type="molecule type" value="Genomic_DNA"/>
</dbReference>
<sequence>MMNVPRIAPLHHSYPRPQIIASRKKENLEQNATFKELLMKKMKQKQQRE</sequence>
<protein>
    <submittedName>
        <fullName evidence="2">Uncharacterized protein</fullName>
    </submittedName>
</protein>
<feature type="region of interest" description="Disordered" evidence="1">
    <location>
        <begin position="1"/>
        <end position="27"/>
    </location>
</feature>
<keyword evidence="3" id="KW-1185">Reference proteome</keyword>
<name>A0ABQ4LWV6_9BACL</name>
<evidence type="ECO:0000313" key="3">
    <source>
        <dbReference type="Proteomes" id="UP000680638"/>
    </source>
</evidence>
<proteinExistence type="predicted"/>
<comment type="caution">
    <text evidence="2">The sequence shown here is derived from an EMBL/GenBank/DDBJ whole genome shotgun (WGS) entry which is preliminary data.</text>
</comment>
<evidence type="ECO:0000256" key="1">
    <source>
        <dbReference type="SAM" id="MobiDB-lite"/>
    </source>
</evidence>
<gene>
    <name evidence="2" type="ORF">J21TS3_25680</name>
</gene>
<organism evidence="2 3">
    <name type="scientific">Paenibacillus cookii</name>
    <dbReference type="NCBI Taxonomy" id="157839"/>
    <lineage>
        <taxon>Bacteria</taxon>
        <taxon>Bacillati</taxon>
        <taxon>Bacillota</taxon>
        <taxon>Bacilli</taxon>
        <taxon>Bacillales</taxon>
        <taxon>Paenibacillaceae</taxon>
        <taxon>Paenibacillus</taxon>
    </lineage>
</organism>
<reference evidence="2 3" key="1">
    <citation type="submission" date="2021-03" db="EMBL/GenBank/DDBJ databases">
        <title>Antimicrobial resistance genes in bacteria isolated from Japanese honey, and their potential for conferring macrolide and lincosamide resistance in the American foulbrood pathogen Paenibacillus larvae.</title>
        <authorList>
            <person name="Okamoto M."/>
            <person name="Kumagai M."/>
            <person name="Kanamori H."/>
            <person name="Takamatsu D."/>
        </authorList>
    </citation>
    <scope>NUCLEOTIDE SEQUENCE [LARGE SCALE GENOMIC DNA]</scope>
    <source>
        <strain evidence="2 3">J21TS3</strain>
    </source>
</reference>
<evidence type="ECO:0000313" key="2">
    <source>
        <dbReference type="EMBL" id="GIO67747.1"/>
    </source>
</evidence>
<dbReference type="Proteomes" id="UP000680638">
    <property type="component" value="Unassembled WGS sequence"/>
</dbReference>